<dbReference type="PANTHER" id="PTHR12189">
    <property type="entry name" value="MRNA GUANINE-7- METHYLTRANSFERASE"/>
    <property type="match status" value="1"/>
</dbReference>
<sequence length="1276" mass="143940">MELFSAEANAIKAQVSEWIQHADYELETVFGERGVVDSTTFIAVAKRLRAKGYTNMPQEDRLTITTKDHVRFSLDGLGIIQKYCSDDVLAGKPFTAMIKDRAVATKNVDVEEYDIRIKQRREVGMAQDDAEVKKLLDQWSRIPKAFRMIRRWTFEGEGIRIDMSIVRSTKTNERGEYKWQRKFRDQDIMESVPSYEIEVELIRTEGDTPESAMKRLVKHVGEVLRGVQKNTLLIRKSQVRKVLDSYSSMVGSKKFRGPAPVTLQVKNMRSDREPKIPNIRDGYNVTDKADGLRCLGFCDSKGELFLIDMSMRNVYKTGLEQPECRESLIDGEWVTLTIDKEPTQQFLAFDIFLAADKKDVSQFPFQEPAPEEALSSRYGQLKKWILTWNKGDGPTKLSKSITPLTKLQISLKDFYFGRADATSIFRQAERCLDTAKPYYRDGLIFTPNKLPLPAEAGSTFYEQFKWKPSKDNTIDFLVKMERVTDTTRDKITVGIQPDTGETVSYKTLRLFVGSRKDDARDVILNMRDLPGRDRRSKGKDNYKPVPFTPREFPDLMASICNLPIHEDPDTGETYVKTHDSDEPIQDNTIVEMAYNPKAAPGWRWIPLRVRMDKTERFQLGVIGRTLNSDMVANDNWNSIYDPITEFMIRKGSDQPSEEEQAELNRLTDEQTAVAKKYYDRKAPVENKMLTRGMRDFHNKWIKERILYSTALQGRGKTLIDTACGVAADLQIWRRRDVSFVLGVDYAGENIRGENDSAYGRYMDTIINNGGRDSGVPPMIFAVGNSAKNYVNGDAGMTEEDKNILRSVLGRKPPTGPIPTFVDKEGASRLKLGADCMSCMFALHYFFETPETLRGFVKNIGDNLKVGGYFIGACFDGEKVFDLLRGVPKGGARVGLEGDATLWKIIKDYEEDEFPEGDDSLGLPISVDFVTTGDIGREFLVNIKTLENALKQVGCELLSGDELKKAKLVQSTSTFDVSFEMAKKAGEKYKMPDAIKQFSFLNRWFIFQRKRQASPLETDASGLVSLKRNAVNSVAGLPEAEAEAEIDATGSVIPVAKPKEALPAVPTYASGELFQFFDSAAEKDVLKIGDKTAGQWLSPSAPFPIEDPEVEGVKYPSLEHYLAAQKWRLASTTPDVATAVFSNDGSIHQEFLRQRLLESEGGKKPITEKRNREILKAESVAVRNAISPAAFKKYKSTFDPAQWSTQKDDVLMEGLRQRWETDARFRKIVEAVRQKGMTLLYYAPGSSSSDLGGVRKNNGSIEGDNKMGKMMMELAGF</sequence>
<dbReference type="InterPro" id="IPR039753">
    <property type="entry name" value="RG7MT1"/>
</dbReference>
<dbReference type="Gene3D" id="1.10.357.40">
    <property type="entry name" value="YbiA-like"/>
    <property type="match status" value="1"/>
</dbReference>
<dbReference type="InterPro" id="IPR004971">
    <property type="entry name" value="mRNA_G-N7_MeTrfase_dom"/>
</dbReference>
<dbReference type="AlphaFoldDB" id="A0A6C0JXM8"/>
<evidence type="ECO:0000256" key="5">
    <source>
        <dbReference type="ARBA" id="ARBA00022884"/>
    </source>
</evidence>
<evidence type="ECO:0000256" key="4">
    <source>
        <dbReference type="ARBA" id="ARBA00022691"/>
    </source>
</evidence>
<dbReference type="PANTHER" id="PTHR12189:SF2">
    <property type="entry name" value="MRNA CAP GUANINE-N7 METHYLTRANSFERASE"/>
    <property type="match status" value="1"/>
</dbReference>
<organism evidence="7">
    <name type="scientific">viral metagenome</name>
    <dbReference type="NCBI Taxonomy" id="1070528"/>
    <lineage>
        <taxon>unclassified sequences</taxon>
        <taxon>metagenomes</taxon>
        <taxon>organismal metagenomes</taxon>
    </lineage>
</organism>
<dbReference type="InterPro" id="IPR001339">
    <property type="entry name" value="mRNA_cap_enzyme_adenylation"/>
</dbReference>
<feature type="domain" description="MRNA cap 0 methyltransferase" evidence="6">
    <location>
        <begin position="689"/>
        <end position="1009"/>
    </location>
</feature>
<dbReference type="InterPro" id="IPR037238">
    <property type="entry name" value="YbiA-like_sf"/>
</dbReference>
<keyword evidence="4" id="KW-0949">S-adenosyl-L-methionine</keyword>
<dbReference type="InterPro" id="IPR029063">
    <property type="entry name" value="SAM-dependent_MTases_sf"/>
</dbReference>
<dbReference type="EC" id="2.1.1.56" evidence="1"/>
<dbReference type="GO" id="GO:0004484">
    <property type="term" value="F:mRNA guanylyltransferase activity"/>
    <property type="evidence" value="ECO:0007669"/>
    <property type="project" value="InterPro"/>
</dbReference>
<name>A0A6C0JXM8_9ZZZZ</name>
<keyword evidence="5" id="KW-0694">RNA-binding</keyword>
<dbReference type="GO" id="GO:0004482">
    <property type="term" value="F:mRNA 5'-cap (guanine-N7-)-methyltransferase activity"/>
    <property type="evidence" value="ECO:0007669"/>
    <property type="project" value="UniProtKB-EC"/>
</dbReference>
<dbReference type="Gene3D" id="3.40.50.150">
    <property type="entry name" value="Vaccinia Virus protein VP39"/>
    <property type="match status" value="1"/>
</dbReference>
<dbReference type="GO" id="GO:0005634">
    <property type="term" value="C:nucleus"/>
    <property type="evidence" value="ECO:0007669"/>
    <property type="project" value="TreeGrafter"/>
</dbReference>
<evidence type="ECO:0000259" key="6">
    <source>
        <dbReference type="PROSITE" id="PS51562"/>
    </source>
</evidence>
<dbReference type="EMBL" id="MN740739">
    <property type="protein sequence ID" value="QHU09566.1"/>
    <property type="molecule type" value="Genomic_DNA"/>
</dbReference>
<dbReference type="SUPFAM" id="SSF56091">
    <property type="entry name" value="DNA ligase/mRNA capping enzyme, catalytic domain"/>
    <property type="match status" value="1"/>
</dbReference>
<dbReference type="SUPFAM" id="SSF143990">
    <property type="entry name" value="YbiA-like"/>
    <property type="match status" value="1"/>
</dbReference>
<dbReference type="PROSITE" id="PS51562">
    <property type="entry name" value="RNA_CAP0_MT"/>
    <property type="match status" value="1"/>
</dbReference>
<accession>A0A6C0JXM8</accession>
<keyword evidence="2" id="KW-0489">Methyltransferase</keyword>
<keyword evidence="3" id="KW-0808">Transferase</keyword>
<dbReference type="Pfam" id="PF01331">
    <property type="entry name" value="mRNA_cap_enzyme"/>
    <property type="match status" value="1"/>
</dbReference>
<proteinExistence type="predicted"/>
<evidence type="ECO:0000256" key="1">
    <source>
        <dbReference type="ARBA" id="ARBA00011926"/>
    </source>
</evidence>
<evidence type="ECO:0000256" key="3">
    <source>
        <dbReference type="ARBA" id="ARBA00022679"/>
    </source>
</evidence>
<dbReference type="GO" id="GO:0003723">
    <property type="term" value="F:RNA binding"/>
    <property type="evidence" value="ECO:0007669"/>
    <property type="project" value="UniProtKB-KW"/>
</dbReference>
<reference evidence="7" key="1">
    <citation type="journal article" date="2020" name="Nature">
        <title>Giant virus diversity and host interactions through global metagenomics.</title>
        <authorList>
            <person name="Schulz F."/>
            <person name="Roux S."/>
            <person name="Paez-Espino D."/>
            <person name="Jungbluth S."/>
            <person name="Walsh D.A."/>
            <person name="Denef V.J."/>
            <person name="McMahon K.D."/>
            <person name="Konstantinidis K.T."/>
            <person name="Eloe-Fadrosh E.A."/>
            <person name="Kyrpides N.C."/>
            <person name="Woyke T."/>
        </authorList>
    </citation>
    <scope>NUCLEOTIDE SEQUENCE</scope>
    <source>
        <strain evidence="7">GVMAG-S-1101164-105</strain>
    </source>
</reference>
<dbReference type="Gene3D" id="3.30.470.30">
    <property type="entry name" value="DNA ligase/mRNA capping enzyme"/>
    <property type="match status" value="1"/>
</dbReference>
<dbReference type="GO" id="GO:0005524">
    <property type="term" value="F:ATP binding"/>
    <property type="evidence" value="ECO:0007669"/>
    <property type="project" value="InterPro"/>
</dbReference>
<protein>
    <recommendedName>
        <fullName evidence="1">mRNA (guanine-N(7))-methyltransferase</fullName>
        <ecNumber evidence="1">2.1.1.56</ecNumber>
    </recommendedName>
</protein>
<evidence type="ECO:0000256" key="2">
    <source>
        <dbReference type="ARBA" id="ARBA00022603"/>
    </source>
</evidence>
<dbReference type="Pfam" id="PF03291">
    <property type="entry name" value="mRNA_G-N7_MeTrfase"/>
    <property type="match status" value="1"/>
</dbReference>
<evidence type="ECO:0000313" key="7">
    <source>
        <dbReference type="EMBL" id="QHU09566.1"/>
    </source>
</evidence>
<dbReference type="SUPFAM" id="SSF53335">
    <property type="entry name" value="S-adenosyl-L-methionine-dependent methyltransferases"/>
    <property type="match status" value="1"/>
</dbReference>
<dbReference type="Gene3D" id="2.40.50.140">
    <property type="entry name" value="Nucleic acid-binding proteins"/>
    <property type="match status" value="1"/>
</dbReference>
<dbReference type="InterPro" id="IPR012340">
    <property type="entry name" value="NA-bd_OB-fold"/>
</dbReference>